<keyword evidence="5 6" id="KW-0949">S-adenosyl-L-methionine</keyword>
<comment type="subcellular location">
    <subcellularLocation>
        <location evidence="6">Cytoplasm</location>
    </subcellularLocation>
</comment>
<dbReference type="InterPro" id="IPR000878">
    <property type="entry name" value="4pyrrol_Mease"/>
</dbReference>
<evidence type="ECO:0000256" key="4">
    <source>
        <dbReference type="ARBA" id="ARBA00022679"/>
    </source>
</evidence>
<reference evidence="9" key="1">
    <citation type="submission" date="2016-09" db="EMBL/GenBank/DDBJ databases">
        <authorList>
            <person name="Varghese N."/>
            <person name="Submissions S."/>
        </authorList>
    </citation>
    <scope>NUCLEOTIDE SEQUENCE [LARGE SCALE GENOMIC DNA]</scope>
    <source>
        <strain evidence="9">S5</strain>
    </source>
</reference>
<dbReference type="FunFam" id="3.40.1010.10:FF:000002">
    <property type="entry name" value="Ribosomal RNA small subunit methyltransferase I"/>
    <property type="match status" value="1"/>
</dbReference>
<dbReference type="GO" id="GO:0070677">
    <property type="term" value="F:rRNA (cytosine-2'-O-)-methyltransferase activity"/>
    <property type="evidence" value="ECO:0007669"/>
    <property type="project" value="UniProtKB-UniRule"/>
</dbReference>
<name>A0A1G6MKG3_9BACI</name>
<evidence type="ECO:0000256" key="3">
    <source>
        <dbReference type="ARBA" id="ARBA00022603"/>
    </source>
</evidence>
<dbReference type="OrthoDB" id="9809084at2"/>
<keyword evidence="3 6" id="KW-0489">Methyltransferase</keyword>
<dbReference type="CDD" id="cd11648">
    <property type="entry name" value="RsmI"/>
    <property type="match status" value="1"/>
</dbReference>
<dbReference type="InterPro" id="IPR018063">
    <property type="entry name" value="SAM_MeTrfase_RsmI_CS"/>
</dbReference>
<dbReference type="Proteomes" id="UP000242949">
    <property type="component" value="Unassembled WGS sequence"/>
</dbReference>
<comment type="similarity">
    <text evidence="6">Belongs to the methyltransferase superfamily. RsmI family.</text>
</comment>
<protein>
    <recommendedName>
        <fullName evidence="6">Ribosomal RNA small subunit methyltransferase I</fullName>
        <ecNumber evidence="6">2.1.1.198</ecNumber>
    </recommendedName>
    <alternativeName>
        <fullName evidence="6">16S rRNA 2'-O-ribose C1402 methyltransferase</fullName>
    </alternativeName>
    <alternativeName>
        <fullName evidence="6">rRNA (cytidine-2'-O-)-methyltransferase RsmI</fullName>
    </alternativeName>
</protein>
<dbReference type="InterPro" id="IPR014777">
    <property type="entry name" value="4pyrrole_Mease_sub1"/>
</dbReference>
<sequence length="286" mass="32381">MTDRSTKENGTLYVVPTPIGNLDDLTIRALNTLKEVDVIAAEDTRNTQKLLNHFNITTRIISYHEHSDKKRTDYLIEQLSEGKSIALVSDAGMPGISDPGEVLIKEAIAANYHVVVLPGANAALTALVGSGLNTDQFYFYGFLPRKNKEKKAAIELLKKQPSTIILYESPYRVKETLMLLHKELGDRNVALARELTKRFEEYIRGTLSEALDWMETGVIKGEFCIVIEGGQPDTSEEDEWWKVLSVKEHVETYMNRDDVSSKVAIKQVAKDRNVAKREIYQHYHID</sequence>
<feature type="domain" description="Tetrapyrrole methylase" evidence="7">
    <location>
        <begin position="11"/>
        <end position="210"/>
    </location>
</feature>
<dbReference type="STRING" id="1612202.SAMN05421734_11152"/>
<dbReference type="SUPFAM" id="SSF53790">
    <property type="entry name" value="Tetrapyrrole methylase"/>
    <property type="match status" value="1"/>
</dbReference>
<proteinExistence type="inferred from homology"/>
<dbReference type="InterPro" id="IPR008189">
    <property type="entry name" value="rRNA_ssu_MeTfrase_I"/>
</dbReference>
<comment type="catalytic activity">
    <reaction evidence="6">
        <text>cytidine(1402) in 16S rRNA + S-adenosyl-L-methionine = 2'-O-methylcytidine(1402) in 16S rRNA + S-adenosyl-L-homocysteine + H(+)</text>
        <dbReference type="Rhea" id="RHEA:42924"/>
        <dbReference type="Rhea" id="RHEA-COMP:10285"/>
        <dbReference type="Rhea" id="RHEA-COMP:10286"/>
        <dbReference type="ChEBI" id="CHEBI:15378"/>
        <dbReference type="ChEBI" id="CHEBI:57856"/>
        <dbReference type="ChEBI" id="CHEBI:59789"/>
        <dbReference type="ChEBI" id="CHEBI:74495"/>
        <dbReference type="ChEBI" id="CHEBI:82748"/>
        <dbReference type="EC" id="2.1.1.198"/>
    </reaction>
</comment>
<dbReference type="InterPro" id="IPR014776">
    <property type="entry name" value="4pyrrole_Mease_sub2"/>
</dbReference>
<dbReference type="PIRSF" id="PIRSF005917">
    <property type="entry name" value="MTase_YraL"/>
    <property type="match status" value="1"/>
</dbReference>
<dbReference type="HAMAP" id="MF_01877">
    <property type="entry name" value="16SrRNA_methyltr_I"/>
    <property type="match status" value="1"/>
</dbReference>
<dbReference type="FunFam" id="3.30.950.10:FF:000002">
    <property type="entry name" value="Ribosomal RNA small subunit methyltransferase I"/>
    <property type="match status" value="1"/>
</dbReference>
<dbReference type="Pfam" id="PF00590">
    <property type="entry name" value="TP_methylase"/>
    <property type="match status" value="1"/>
</dbReference>
<keyword evidence="4 6" id="KW-0808">Transferase</keyword>
<evidence type="ECO:0000259" key="7">
    <source>
        <dbReference type="Pfam" id="PF00590"/>
    </source>
</evidence>
<dbReference type="PROSITE" id="PS01296">
    <property type="entry name" value="RSMI"/>
    <property type="match status" value="1"/>
</dbReference>
<dbReference type="EMBL" id="FMYI01000011">
    <property type="protein sequence ID" value="SDC56023.1"/>
    <property type="molecule type" value="Genomic_DNA"/>
</dbReference>
<evidence type="ECO:0000256" key="6">
    <source>
        <dbReference type="HAMAP-Rule" id="MF_01877"/>
    </source>
</evidence>
<dbReference type="PANTHER" id="PTHR46111">
    <property type="entry name" value="RIBOSOMAL RNA SMALL SUBUNIT METHYLTRANSFERASE I"/>
    <property type="match status" value="1"/>
</dbReference>
<dbReference type="EC" id="2.1.1.198" evidence="6"/>
<dbReference type="Gene3D" id="3.40.1010.10">
    <property type="entry name" value="Cobalt-precorrin-4 Transmethylase, Domain 1"/>
    <property type="match status" value="1"/>
</dbReference>
<dbReference type="PANTHER" id="PTHR46111:SF1">
    <property type="entry name" value="RIBOSOMAL RNA SMALL SUBUNIT METHYLTRANSFERASE I"/>
    <property type="match status" value="1"/>
</dbReference>
<dbReference type="GO" id="GO:0005737">
    <property type="term" value="C:cytoplasm"/>
    <property type="evidence" value="ECO:0007669"/>
    <property type="project" value="UniProtKB-SubCell"/>
</dbReference>
<keyword evidence="1 6" id="KW-0963">Cytoplasm</keyword>
<keyword evidence="9" id="KW-1185">Reference proteome</keyword>
<dbReference type="NCBIfam" id="TIGR00096">
    <property type="entry name" value="16S rRNA (cytidine(1402)-2'-O)-methyltransferase"/>
    <property type="match status" value="1"/>
</dbReference>
<comment type="function">
    <text evidence="6">Catalyzes the 2'-O-methylation of the ribose of cytidine 1402 (C1402) in 16S rRNA.</text>
</comment>
<evidence type="ECO:0000256" key="2">
    <source>
        <dbReference type="ARBA" id="ARBA00022552"/>
    </source>
</evidence>
<dbReference type="Gene3D" id="3.30.950.10">
    <property type="entry name" value="Methyltransferase, Cobalt-precorrin-4 Transmethylase, Domain 2"/>
    <property type="match status" value="1"/>
</dbReference>
<evidence type="ECO:0000313" key="8">
    <source>
        <dbReference type="EMBL" id="SDC56023.1"/>
    </source>
</evidence>
<dbReference type="RefSeq" id="WP_090796995.1">
    <property type="nucleotide sequence ID" value="NZ_FMYI01000011.1"/>
</dbReference>
<keyword evidence="2 6" id="KW-0698">rRNA processing</keyword>
<gene>
    <name evidence="6" type="primary">rsmI</name>
    <name evidence="8" type="ORF">SAMN05421734_11152</name>
</gene>
<evidence type="ECO:0000256" key="1">
    <source>
        <dbReference type="ARBA" id="ARBA00022490"/>
    </source>
</evidence>
<dbReference type="AlphaFoldDB" id="A0A1G6MKG3"/>
<dbReference type="InterPro" id="IPR035996">
    <property type="entry name" value="4pyrrol_Methylase_sf"/>
</dbReference>
<evidence type="ECO:0000313" key="9">
    <source>
        <dbReference type="Proteomes" id="UP000242949"/>
    </source>
</evidence>
<organism evidence="8 9">
    <name type="scientific">Pelagirhabdus alkalitolerans</name>
    <dbReference type="NCBI Taxonomy" id="1612202"/>
    <lineage>
        <taxon>Bacteria</taxon>
        <taxon>Bacillati</taxon>
        <taxon>Bacillota</taxon>
        <taxon>Bacilli</taxon>
        <taxon>Bacillales</taxon>
        <taxon>Bacillaceae</taxon>
        <taxon>Pelagirhabdus</taxon>
    </lineage>
</organism>
<evidence type="ECO:0000256" key="5">
    <source>
        <dbReference type="ARBA" id="ARBA00022691"/>
    </source>
</evidence>
<accession>A0A1G6MKG3</accession>